<keyword evidence="6" id="KW-0694">RNA-binding</keyword>
<dbReference type="Gene3D" id="3.40.50.300">
    <property type="entry name" value="P-loop containing nucleotide triphosphate hydrolases"/>
    <property type="match status" value="2"/>
</dbReference>
<dbReference type="InterPro" id="IPR011545">
    <property type="entry name" value="DEAD/DEAH_box_helicase_dom"/>
</dbReference>
<keyword evidence="14" id="KW-1185">Reference proteome</keyword>
<dbReference type="EC" id="3.6.4.13" evidence="1"/>
<dbReference type="InterPro" id="IPR027417">
    <property type="entry name" value="P-loop_NTPase"/>
</dbReference>
<comment type="similarity">
    <text evidence="7">Belongs to the DEAD box helicase family. DDX3/DED1 subfamily.</text>
</comment>
<feature type="region of interest" description="Disordered" evidence="10">
    <location>
        <begin position="43"/>
        <end position="83"/>
    </location>
</feature>
<feature type="region of interest" description="Disordered" evidence="10">
    <location>
        <begin position="507"/>
        <end position="551"/>
    </location>
</feature>
<evidence type="ECO:0000256" key="7">
    <source>
        <dbReference type="ARBA" id="ARBA00024358"/>
    </source>
</evidence>
<dbReference type="PROSITE" id="PS00039">
    <property type="entry name" value="DEAD_ATP_HELICASE"/>
    <property type="match status" value="1"/>
</dbReference>
<dbReference type="InterPro" id="IPR001650">
    <property type="entry name" value="Helicase_C-like"/>
</dbReference>
<keyword evidence="5 9" id="KW-0067">ATP-binding</keyword>
<dbReference type="Pfam" id="PF00270">
    <property type="entry name" value="DEAD"/>
    <property type="match status" value="1"/>
</dbReference>
<sequence length="586" mass="65275">MGLYLFIAAFGNYDNKDGNWAGAPRDAAYNSFGGRSDRSKSAFFNDRSAGSRGRYERGGFAGGGNSRWVEDPREDDWSKPTAPNERLEHELFSGSNTGINFEKYDDIPVEATGSFLLSMWIYVTSHCKRTDRYTRPTPVQKHAIPIIKSKRDLMACAQTGSGKTAAFLLPVLSQIYTEGPGDALQNGRYGRRKQYPISLVLAPTRELALQIYDEARKFAYRSRVRPCVVYGGADIGQQIRELERGCHLLVATPGRLVDMMERGKIGLEYCNYLVLDEADRMLDMGFEPQIRRIVEQDTMPPKGIRQTMMFSATFPKEIQILARDFLEDYIFLAVGRVGSTSENITQKVVWVEESDKRSFLLDLLNATGKDSLTLVFVETKKGADALENFLYHEGYACTSIHGDRSQRDREEALHQFRSGRCPILVATAVAARGLDICNVKHVINFDLPSDIEEYVHRIGRTGRVGNLGLATSFFNDKNSNITKDLLDILLEAKQEVPSWLESLAYEHQHKSNTRGRSKRFSGGFGARDYRQTPGGSGSYSGNRAGRNTGGHGGSRGFGGGFGGNFYSNDGYGGNYSHSGSVDWWGN</sequence>
<dbReference type="Pfam" id="PF00271">
    <property type="entry name" value="Helicase_C"/>
    <property type="match status" value="1"/>
</dbReference>
<dbReference type="Proteomes" id="UP000261640">
    <property type="component" value="Unplaced"/>
</dbReference>
<dbReference type="InterPro" id="IPR014001">
    <property type="entry name" value="Helicase_ATP-bd"/>
</dbReference>
<dbReference type="GO" id="GO:0003723">
    <property type="term" value="F:RNA binding"/>
    <property type="evidence" value="ECO:0007669"/>
    <property type="project" value="UniProtKB-KW"/>
</dbReference>
<evidence type="ECO:0000256" key="4">
    <source>
        <dbReference type="ARBA" id="ARBA00022806"/>
    </source>
</evidence>
<evidence type="ECO:0000256" key="5">
    <source>
        <dbReference type="ARBA" id="ARBA00022840"/>
    </source>
</evidence>
<dbReference type="AlphaFoldDB" id="A0A7N9AUE3"/>
<dbReference type="GeneTree" id="ENSGT00940000154443"/>
<dbReference type="CDD" id="cd18787">
    <property type="entry name" value="SF2_C_DEAD"/>
    <property type="match status" value="1"/>
</dbReference>
<keyword evidence="4 9" id="KW-0347">Helicase</keyword>
<reference evidence="13" key="2">
    <citation type="submission" date="2025-09" db="UniProtKB">
        <authorList>
            <consortium name="Ensembl"/>
        </authorList>
    </citation>
    <scope>IDENTIFICATION</scope>
</reference>
<proteinExistence type="inferred from homology"/>
<dbReference type="FunFam" id="3.40.50.300:FF:000160">
    <property type="entry name" value="ATP-dependent RNA helicase DDX3X"/>
    <property type="match status" value="1"/>
</dbReference>
<feature type="compositionally biased region" description="Basic residues" evidence="10">
    <location>
        <begin position="510"/>
        <end position="519"/>
    </location>
</feature>
<evidence type="ECO:0000256" key="10">
    <source>
        <dbReference type="SAM" id="MobiDB-lite"/>
    </source>
</evidence>
<evidence type="ECO:0000256" key="9">
    <source>
        <dbReference type="RuleBase" id="RU000492"/>
    </source>
</evidence>
<dbReference type="SMART" id="SM00490">
    <property type="entry name" value="HELICc"/>
    <property type="match status" value="1"/>
</dbReference>
<feature type="domain" description="Helicase C-terminal" evidence="12">
    <location>
        <begin position="343"/>
        <end position="504"/>
    </location>
</feature>
<dbReference type="GO" id="GO:0016787">
    <property type="term" value="F:hydrolase activity"/>
    <property type="evidence" value="ECO:0007669"/>
    <property type="project" value="UniProtKB-KW"/>
</dbReference>
<feature type="domain" description="Helicase ATP-binding" evidence="11">
    <location>
        <begin position="144"/>
        <end position="332"/>
    </location>
</feature>
<dbReference type="SMART" id="SM00487">
    <property type="entry name" value="DEXDc"/>
    <property type="match status" value="1"/>
</dbReference>
<comment type="catalytic activity">
    <reaction evidence="8">
        <text>ATP + H2O = ADP + phosphate + H(+)</text>
        <dbReference type="Rhea" id="RHEA:13065"/>
        <dbReference type="ChEBI" id="CHEBI:15377"/>
        <dbReference type="ChEBI" id="CHEBI:15378"/>
        <dbReference type="ChEBI" id="CHEBI:30616"/>
        <dbReference type="ChEBI" id="CHEBI:43474"/>
        <dbReference type="ChEBI" id="CHEBI:456216"/>
        <dbReference type="EC" id="3.6.4.13"/>
    </reaction>
</comment>
<evidence type="ECO:0000313" key="13">
    <source>
        <dbReference type="Ensembl" id="ENSMAMP00000063150.1"/>
    </source>
</evidence>
<accession>A0A7N9AUE3</accession>
<evidence type="ECO:0000313" key="14">
    <source>
        <dbReference type="Proteomes" id="UP000261640"/>
    </source>
</evidence>
<organism evidence="13 14">
    <name type="scientific">Mastacembelus armatus</name>
    <name type="common">zig-zag eel</name>
    <dbReference type="NCBI Taxonomy" id="205130"/>
    <lineage>
        <taxon>Eukaryota</taxon>
        <taxon>Metazoa</taxon>
        <taxon>Chordata</taxon>
        <taxon>Craniata</taxon>
        <taxon>Vertebrata</taxon>
        <taxon>Euteleostomi</taxon>
        <taxon>Actinopterygii</taxon>
        <taxon>Neopterygii</taxon>
        <taxon>Teleostei</taxon>
        <taxon>Neoteleostei</taxon>
        <taxon>Acanthomorphata</taxon>
        <taxon>Anabantaria</taxon>
        <taxon>Synbranchiformes</taxon>
        <taxon>Mastacembelidae</taxon>
        <taxon>Mastacembelus</taxon>
    </lineage>
</organism>
<dbReference type="CDD" id="cd18051">
    <property type="entry name" value="DEADc_DDX3"/>
    <property type="match status" value="1"/>
</dbReference>
<dbReference type="GO" id="GO:0003724">
    <property type="term" value="F:RNA helicase activity"/>
    <property type="evidence" value="ECO:0007669"/>
    <property type="project" value="UniProtKB-EC"/>
</dbReference>
<evidence type="ECO:0000256" key="1">
    <source>
        <dbReference type="ARBA" id="ARBA00012552"/>
    </source>
</evidence>
<dbReference type="InterPro" id="IPR000629">
    <property type="entry name" value="RNA-helicase_DEAD-box_CS"/>
</dbReference>
<evidence type="ECO:0000256" key="3">
    <source>
        <dbReference type="ARBA" id="ARBA00022801"/>
    </source>
</evidence>
<evidence type="ECO:0000256" key="2">
    <source>
        <dbReference type="ARBA" id="ARBA00022741"/>
    </source>
</evidence>
<evidence type="ECO:0000256" key="6">
    <source>
        <dbReference type="ARBA" id="ARBA00022884"/>
    </source>
</evidence>
<protein>
    <recommendedName>
        <fullName evidence="1">RNA helicase</fullName>
        <ecNumber evidence="1">3.6.4.13</ecNumber>
    </recommendedName>
</protein>
<keyword evidence="2 9" id="KW-0547">Nucleotide-binding</keyword>
<dbReference type="GO" id="GO:0005524">
    <property type="term" value="F:ATP binding"/>
    <property type="evidence" value="ECO:0007669"/>
    <property type="project" value="UniProtKB-KW"/>
</dbReference>
<feature type="compositionally biased region" description="Basic and acidic residues" evidence="10">
    <location>
        <begin position="68"/>
        <end position="78"/>
    </location>
</feature>
<dbReference type="PROSITE" id="PS51194">
    <property type="entry name" value="HELICASE_CTER"/>
    <property type="match status" value="1"/>
</dbReference>
<name>A0A7N9AUE3_9TELE</name>
<dbReference type="PROSITE" id="PS51192">
    <property type="entry name" value="HELICASE_ATP_BIND_1"/>
    <property type="match status" value="1"/>
</dbReference>
<dbReference type="PANTHER" id="PTHR47958">
    <property type="entry name" value="ATP-DEPENDENT RNA HELICASE DBP3"/>
    <property type="match status" value="1"/>
</dbReference>
<dbReference type="Ensembl" id="ENSMAMT00000049866.1">
    <property type="protein sequence ID" value="ENSMAMP00000063150.1"/>
    <property type="gene ID" value="ENSMAMG00000013070.2"/>
</dbReference>
<dbReference type="SUPFAM" id="SSF52540">
    <property type="entry name" value="P-loop containing nucleoside triphosphate hydrolases"/>
    <property type="match status" value="1"/>
</dbReference>
<evidence type="ECO:0000259" key="12">
    <source>
        <dbReference type="PROSITE" id="PS51194"/>
    </source>
</evidence>
<evidence type="ECO:0000259" key="11">
    <source>
        <dbReference type="PROSITE" id="PS51192"/>
    </source>
</evidence>
<evidence type="ECO:0000256" key="8">
    <source>
        <dbReference type="ARBA" id="ARBA00047984"/>
    </source>
</evidence>
<keyword evidence="3 9" id="KW-0378">Hydrolase</keyword>
<reference evidence="13" key="1">
    <citation type="submission" date="2025-08" db="UniProtKB">
        <authorList>
            <consortium name="Ensembl"/>
        </authorList>
    </citation>
    <scope>IDENTIFICATION</scope>
</reference>
<dbReference type="FunFam" id="3.40.50.300:FF:000008">
    <property type="entry name" value="ATP-dependent RNA helicase RhlB"/>
    <property type="match status" value="1"/>
</dbReference>